<comment type="cofactor">
    <cofactor evidence="1">
        <name>Mg(2+)</name>
        <dbReference type="ChEBI" id="CHEBI:18420"/>
    </cofactor>
</comment>
<dbReference type="AlphaFoldDB" id="A0A382EKH2"/>
<feature type="transmembrane region" description="Helical" evidence="10">
    <location>
        <begin position="171"/>
        <end position="193"/>
    </location>
</feature>
<dbReference type="CDD" id="cd13959">
    <property type="entry name" value="PT_UbiA_COQ2"/>
    <property type="match status" value="1"/>
</dbReference>
<keyword evidence="9 10" id="KW-0472">Membrane</keyword>
<dbReference type="EMBL" id="UINC01045004">
    <property type="protein sequence ID" value="SVB51218.1"/>
    <property type="molecule type" value="Genomic_DNA"/>
</dbReference>
<evidence type="ECO:0000256" key="3">
    <source>
        <dbReference type="ARBA" id="ARBA00005985"/>
    </source>
</evidence>
<proteinExistence type="inferred from homology"/>
<keyword evidence="5" id="KW-0808">Transferase</keyword>
<evidence type="ECO:0000256" key="8">
    <source>
        <dbReference type="ARBA" id="ARBA00022989"/>
    </source>
</evidence>
<feature type="transmembrane region" description="Helical" evidence="10">
    <location>
        <begin position="147"/>
        <end position="165"/>
    </location>
</feature>
<dbReference type="Pfam" id="PF01040">
    <property type="entry name" value="UbiA"/>
    <property type="match status" value="1"/>
</dbReference>
<evidence type="ECO:0000256" key="7">
    <source>
        <dbReference type="ARBA" id="ARBA00022842"/>
    </source>
</evidence>
<dbReference type="HAMAP" id="MF_01635">
    <property type="entry name" value="UbiA"/>
    <property type="match status" value="1"/>
</dbReference>
<accession>A0A382EKH2</accession>
<feature type="transmembrane region" description="Helical" evidence="10">
    <location>
        <begin position="213"/>
        <end position="234"/>
    </location>
</feature>
<reference evidence="11" key="1">
    <citation type="submission" date="2018-05" db="EMBL/GenBank/DDBJ databases">
        <authorList>
            <person name="Lanie J.A."/>
            <person name="Ng W.-L."/>
            <person name="Kazmierczak K.M."/>
            <person name="Andrzejewski T.M."/>
            <person name="Davidsen T.M."/>
            <person name="Wayne K.J."/>
            <person name="Tettelin H."/>
            <person name="Glass J.I."/>
            <person name="Rusch D."/>
            <person name="Podicherti R."/>
            <person name="Tsui H.-C.T."/>
            <person name="Winkler M.E."/>
        </authorList>
    </citation>
    <scope>NUCLEOTIDE SEQUENCE</scope>
</reference>
<evidence type="ECO:0000256" key="9">
    <source>
        <dbReference type="ARBA" id="ARBA00023136"/>
    </source>
</evidence>
<comment type="subcellular location">
    <subcellularLocation>
        <location evidence="2">Membrane</location>
        <topology evidence="2">Multi-pass membrane protein</topology>
    </subcellularLocation>
</comment>
<feature type="transmembrane region" description="Helical" evidence="10">
    <location>
        <begin position="240"/>
        <end position="260"/>
    </location>
</feature>
<evidence type="ECO:0000256" key="6">
    <source>
        <dbReference type="ARBA" id="ARBA00022692"/>
    </source>
</evidence>
<feature type="transmembrane region" description="Helical" evidence="10">
    <location>
        <begin position="272"/>
        <end position="290"/>
    </location>
</feature>
<dbReference type="FunFam" id="1.10.357.140:FF:000002">
    <property type="entry name" value="4-hydroxybenzoate octaprenyltransferase"/>
    <property type="match status" value="1"/>
</dbReference>
<keyword evidence="8 10" id="KW-1133">Transmembrane helix</keyword>
<evidence type="ECO:0000256" key="2">
    <source>
        <dbReference type="ARBA" id="ARBA00004141"/>
    </source>
</evidence>
<sequence length="291" mass="33199">MAPKEIKLKYEKLKYYLILMRLNRPIGIFLLLWPTLWALWLASGGFPDKKILVVFLFGVFFMRSAGCILNDIVDKDFDKFVSRTKNRPLASDKLSSIEAFIFASGLIIVSFLLVLTTNTLTVQLSCVAVILAGIYPFLKRYTYLPQIFLGLVFGWSIPMSFAATTNSIPQIAWLLLIANILWVVVYDTIYAMIDREDDLKIGIKSTAILFDDADRFIIGIIQVLVLVALIIVGKQASLNIIYYFSIIFGGCLFLYQSYLIKDREPKKCMQAFLNNNWFGLVLFIGLFINYL</sequence>
<evidence type="ECO:0000256" key="4">
    <source>
        <dbReference type="ARBA" id="ARBA00022475"/>
    </source>
</evidence>
<evidence type="ECO:0000313" key="11">
    <source>
        <dbReference type="EMBL" id="SVB51218.1"/>
    </source>
</evidence>
<feature type="transmembrane region" description="Helical" evidence="10">
    <location>
        <begin position="120"/>
        <end position="138"/>
    </location>
</feature>
<dbReference type="Gene3D" id="1.10.357.140">
    <property type="entry name" value="UbiA prenyltransferase"/>
    <property type="match status" value="1"/>
</dbReference>
<dbReference type="PANTHER" id="PTHR11048">
    <property type="entry name" value="PRENYLTRANSFERASES"/>
    <property type="match status" value="1"/>
</dbReference>
<keyword evidence="7" id="KW-0460">Magnesium</keyword>
<dbReference type="GO" id="GO:0005886">
    <property type="term" value="C:plasma membrane"/>
    <property type="evidence" value="ECO:0007669"/>
    <property type="project" value="TreeGrafter"/>
</dbReference>
<evidence type="ECO:0000256" key="1">
    <source>
        <dbReference type="ARBA" id="ARBA00001946"/>
    </source>
</evidence>
<dbReference type="GO" id="GO:0008412">
    <property type="term" value="F:4-hydroxybenzoate polyprenyltransferase activity"/>
    <property type="evidence" value="ECO:0007669"/>
    <property type="project" value="TreeGrafter"/>
</dbReference>
<feature type="transmembrane region" description="Helical" evidence="10">
    <location>
        <begin position="21"/>
        <end position="40"/>
    </location>
</feature>
<evidence type="ECO:0008006" key="12">
    <source>
        <dbReference type="Google" id="ProtNLM"/>
    </source>
</evidence>
<dbReference type="InterPro" id="IPR044878">
    <property type="entry name" value="UbiA_sf"/>
</dbReference>
<dbReference type="InterPro" id="IPR039653">
    <property type="entry name" value="Prenyltransferase"/>
</dbReference>
<protein>
    <recommendedName>
        <fullName evidence="12">4-hydroxybenzoate polyprenyltransferase</fullName>
    </recommendedName>
</protein>
<dbReference type="GO" id="GO:0006744">
    <property type="term" value="P:ubiquinone biosynthetic process"/>
    <property type="evidence" value="ECO:0007669"/>
    <property type="project" value="TreeGrafter"/>
</dbReference>
<feature type="transmembrane region" description="Helical" evidence="10">
    <location>
        <begin position="94"/>
        <end position="114"/>
    </location>
</feature>
<organism evidence="11">
    <name type="scientific">marine metagenome</name>
    <dbReference type="NCBI Taxonomy" id="408172"/>
    <lineage>
        <taxon>unclassified sequences</taxon>
        <taxon>metagenomes</taxon>
        <taxon>ecological metagenomes</taxon>
    </lineage>
</organism>
<keyword evidence="6 10" id="KW-0812">Transmembrane</keyword>
<comment type="similarity">
    <text evidence="3">Belongs to the UbiA prenyltransferase family.</text>
</comment>
<name>A0A382EKH2_9ZZZZ</name>
<dbReference type="Gene3D" id="1.20.120.1780">
    <property type="entry name" value="UbiA prenyltransferase"/>
    <property type="match status" value="1"/>
</dbReference>
<evidence type="ECO:0000256" key="10">
    <source>
        <dbReference type="SAM" id="Phobius"/>
    </source>
</evidence>
<dbReference type="NCBIfam" id="TIGR01474">
    <property type="entry name" value="ubiA_proteo"/>
    <property type="match status" value="1"/>
</dbReference>
<dbReference type="FunFam" id="1.20.120.1780:FF:000001">
    <property type="entry name" value="4-hydroxybenzoate octaprenyltransferase"/>
    <property type="match status" value="1"/>
</dbReference>
<feature type="transmembrane region" description="Helical" evidence="10">
    <location>
        <begin position="52"/>
        <end position="73"/>
    </location>
</feature>
<evidence type="ECO:0000256" key="5">
    <source>
        <dbReference type="ARBA" id="ARBA00022679"/>
    </source>
</evidence>
<dbReference type="PANTHER" id="PTHR11048:SF28">
    <property type="entry name" value="4-HYDROXYBENZOATE POLYPRENYLTRANSFERASE, MITOCHONDRIAL"/>
    <property type="match status" value="1"/>
</dbReference>
<gene>
    <name evidence="11" type="ORF">METZ01_LOCUS204072</name>
</gene>
<dbReference type="InterPro" id="IPR006370">
    <property type="entry name" value="HB_polyprenyltransferase-like"/>
</dbReference>
<dbReference type="InterPro" id="IPR000537">
    <property type="entry name" value="UbiA_prenyltransferase"/>
</dbReference>
<keyword evidence="4" id="KW-1003">Cell membrane</keyword>